<evidence type="ECO:0000313" key="4">
    <source>
        <dbReference type="EMBL" id="TQJ08459.1"/>
    </source>
</evidence>
<dbReference type="RefSeq" id="WP_141847975.1">
    <property type="nucleotide sequence ID" value="NZ_BAAAPR010000004.1"/>
</dbReference>
<dbReference type="InterPro" id="IPR051534">
    <property type="entry name" value="CBASS_pafABC_assoc_protein"/>
</dbReference>
<dbReference type="InterPro" id="IPR028349">
    <property type="entry name" value="PafC-like"/>
</dbReference>
<dbReference type="OrthoDB" id="9807255at2"/>
<name>A0A542DZI1_9MICO</name>
<dbReference type="InterPro" id="IPR026881">
    <property type="entry name" value="WYL_dom"/>
</dbReference>
<dbReference type="InterPro" id="IPR013196">
    <property type="entry name" value="HTH_11"/>
</dbReference>
<reference evidence="4 5" key="1">
    <citation type="submission" date="2019-06" db="EMBL/GenBank/DDBJ databases">
        <title>Sequencing the genomes of 1000 actinobacteria strains.</title>
        <authorList>
            <person name="Klenk H.-P."/>
        </authorList>
    </citation>
    <scope>NUCLEOTIDE SEQUENCE [LARGE SCALE GENOMIC DNA]</scope>
    <source>
        <strain evidence="4 5">DSM 18607</strain>
    </source>
</reference>
<dbReference type="SUPFAM" id="SSF46785">
    <property type="entry name" value="Winged helix' DNA-binding domain"/>
    <property type="match status" value="1"/>
</dbReference>
<evidence type="ECO:0000259" key="3">
    <source>
        <dbReference type="Pfam" id="PF25583"/>
    </source>
</evidence>
<evidence type="ECO:0000313" key="5">
    <source>
        <dbReference type="Proteomes" id="UP000317893"/>
    </source>
</evidence>
<comment type="caution">
    <text evidence="4">The sequence shown here is derived from an EMBL/GenBank/DDBJ whole genome shotgun (WGS) entry which is preliminary data.</text>
</comment>
<dbReference type="PANTHER" id="PTHR34580:SF3">
    <property type="entry name" value="PROTEIN PAFB"/>
    <property type="match status" value="1"/>
</dbReference>
<dbReference type="PIRSF" id="PIRSF016838">
    <property type="entry name" value="PafC"/>
    <property type="match status" value="1"/>
</dbReference>
<proteinExistence type="predicted"/>
<dbReference type="Pfam" id="PF13280">
    <property type="entry name" value="WYL"/>
    <property type="match status" value="1"/>
</dbReference>
<dbReference type="Pfam" id="PF25583">
    <property type="entry name" value="WCX"/>
    <property type="match status" value="1"/>
</dbReference>
<accession>A0A542DZI1</accession>
<feature type="domain" description="WYL" evidence="2">
    <location>
        <begin position="150"/>
        <end position="223"/>
    </location>
</feature>
<dbReference type="PROSITE" id="PS52050">
    <property type="entry name" value="WYL"/>
    <property type="match status" value="1"/>
</dbReference>
<organism evidence="4 5">
    <name type="scientific">Lapillicoccus jejuensis</name>
    <dbReference type="NCBI Taxonomy" id="402171"/>
    <lineage>
        <taxon>Bacteria</taxon>
        <taxon>Bacillati</taxon>
        <taxon>Actinomycetota</taxon>
        <taxon>Actinomycetes</taxon>
        <taxon>Micrococcales</taxon>
        <taxon>Intrasporangiaceae</taxon>
        <taxon>Lapillicoccus</taxon>
    </lineage>
</organism>
<dbReference type="Gene3D" id="1.10.10.10">
    <property type="entry name" value="Winged helix-like DNA-binding domain superfamily/Winged helix DNA-binding domain"/>
    <property type="match status" value="1"/>
</dbReference>
<feature type="domain" description="Helix-turn-helix type 11" evidence="1">
    <location>
        <begin position="14"/>
        <end position="69"/>
    </location>
</feature>
<dbReference type="AlphaFoldDB" id="A0A542DZI1"/>
<sequence>MSVGAALDTSPTSRALLALELLQSSPGISAQRLADRLGVTERAVRRYIGILREAGIPVESERGPYGGYRVGRGVRLPPLVFSSQEALGLVMAVLDGQHAAADADDPVGSALAKITRALPEAVAAQAELVRQAAAAAPRDHAVRPDLTTTADVVRACTEHRRLRLTYRSEAGREWTLEVEPWAVVVRYARWYLLCRTLPRPDRGDRGKGDAAVRAYRVDRMRDVVRLPQPVLVPDDLDPVALLEEHLAQGWEYDVRVRVAAAPDRVESCLPRGFGRITADGDGTLLVASTSNPHWYAQMLAGLEASYEVLGGPELQGAVRALGERALAAAGS</sequence>
<dbReference type="Pfam" id="PF08279">
    <property type="entry name" value="HTH_11"/>
    <property type="match status" value="1"/>
</dbReference>
<protein>
    <submittedName>
        <fullName evidence="4">Transcriptional regulator</fullName>
    </submittedName>
</protein>
<dbReference type="InterPro" id="IPR057727">
    <property type="entry name" value="WCX_dom"/>
</dbReference>
<gene>
    <name evidence="4" type="ORF">FB458_1549</name>
</gene>
<keyword evidence="5" id="KW-1185">Reference proteome</keyword>
<feature type="domain" description="WCX" evidence="3">
    <location>
        <begin position="252"/>
        <end position="326"/>
    </location>
</feature>
<dbReference type="PANTHER" id="PTHR34580">
    <property type="match status" value="1"/>
</dbReference>
<evidence type="ECO:0000259" key="2">
    <source>
        <dbReference type="Pfam" id="PF13280"/>
    </source>
</evidence>
<dbReference type="InterPro" id="IPR036388">
    <property type="entry name" value="WH-like_DNA-bd_sf"/>
</dbReference>
<evidence type="ECO:0000259" key="1">
    <source>
        <dbReference type="Pfam" id="PF08279"/>
    </source>
</evidence>
<dbReference type="EMBL" id="VFMN01000001">
    <property type="protein sequence ID" value="TQJ08459.1"/>
    <property type="molecule type" value="Genomic_DNA"/>
</dbReference>
<dbReference type="Proteomes" id="UP000317893">
    <property type="component" value="Unassembled WGS sequence"/>
</dbReference>
<dbReference type="InterPro" id="IPR036390">
    <property type="entry name" value="WH_DNA-bd_sf"/>
</dbReference>